<evidence type="ECO:0000313" key="11">
    <source>
        <dbReference type="Proteomes" id="UP000245535"/>
    </source>
</evidence>
<protein>
    <submittedName>
        <fullName evidence="10">TonB-linked SusC/RagA family outer membrane protein</fullName>
    </submittedName>
</protein>
<evidence type="ECO:0000256" key="3">
    <source>
        <dbReference type="ARBA" id="ARBA00022452"/>
    </source>
</evidence>
<dbReference type="InterPro" id="IPR008969">
    <property type="entry name" value="CarboxyPept-like_regulatory"/>
</dbReference>
<comment type="subcellular location">
    <subcellularLocation>
        <location evidence="1 7">Cell outer membrane</location>
        <topology evidence="1 7">Multi-pass membrane protein</topology>
    </subcellularLocation>
</comment>
<dbReference type="OrthoDB" id="9768177at2"/>
<comment type="similarity">
    <text evidence="7">Belongs to the TonB-dependent receptor family.</text>
</comment>
<organism evidence="10 11">
    <name type="scientific">Sediminitomix flava</name>
    <dbReference type="NCBI Taxonomy" id="379075"/>
    <lineage>
        <taxon>Bacteria</taxon>
        <taxon>Pseudomonadati</taxon>
        <taxon>Bacteroidota</taxon>
        <taxon>Cytophagia</taxon>
        <taxon>Cytophagales</taxon>
        <taxon>Flammeovirgaceae</taxon>
        <taxon>Sediminitomix</taxon>
    </lineage>
</organism>
<accession>A0A315ZD03</accession>
<dbReference type="SUPFAM" id="SSF56935">
    <property type="entry name" value="Porins"/>
    <property type="match status" value="1"/>
</dbReference>
<evidence type="ECO:0000256" key="1">
    <source>
        <dbReference type="ARBA" id="ARBA00004571"/>
    </source>
</evidence>
<dbReference type="EMBL" id="QGDO01000002">
    <property type="protein sequence ID" value="PWJ43162.1"/>
    <property type="molecule type" value="Genomic_DNA"/>
</dbReference>
<dbReference type="NCBIfam" id="TIGR04056">
    <property type="entry name" value="OMP_RagA_SusC"/>
    <property type="match status" value="1"/>
</dbReference>
<dbReference type="NCBIfam" id="TIGR04057">
    <property type="entry name" value="SusC_RagA_signa"/>
    <property type="match status" value="1"/>
</dbReference>
<dbReference type="Gene3D" id="2.60.40.1120">
    <property type="entry name" value="Carboxypeptidase-like, regulatory domain"/>
    <property type="match status" value="1"/>
</dbReference>
<dbReference type="RefSeq" id="WP_109617474.1">
    <property type="nucleotide sequence ID" value="NZ_QGDO01000002.1"/>
</dbReference>
<dbReference type="GO" id="GO:0009279">
    <property type="term" value="C:cell outer membrane"/>
    <property type="evidence" value="ECO:0007669"/>
    <property type="project" value="UniProtKB-SubCell"/>
</dbReference>
<evidence type="ECO:0000256" key="6">
    <source>
        <dbReference type="ARBA" id="ARBA00023237"/>
    </source>
</evidence>
<dbReference type="InterPro" id="IPR023997">
    <property type="entry name" value="TonB-dep_OMP_SusC/RagA_CS"/>
</dbReference>
<keyword evidence="11" id="KW-1185">Reference proteome</keyword>
<reference evidence="10 11" key="1">
    <citation type="submission" date="2018-03" db="EMBL/GenBank/DDBJ databases">
        <title>Genomic Encyclopedia of Archaeal and Bacterial Type Strains, Phase II (KMG-II): from individual species to whole genera.</title>
        <authorList>
            <person name="Goeker M."/>
        </authorList>
    </citation>
    <scope>NUCLEOTIDE SEQUENCE [LARGE SCALE GENOMIC DNA]</scope>
    <source>
        <strain evidence="10 11">DSM 28229</strain>
    </source>
</reference>
<dbReference type="InterPro" id="IPR036942">
    <property type="entry name" value="Beta-barrel_TonB_sf"/>
</dbReference>
<evidence type="ECO:0000256" key="7">
    <source>
        <dbReference type="PROSITE-ProRule" id="PRU01360"/>
    </source>
</evidence>
<keyword evidence="5 7" id="KW-0472">Membrane</keyword>
<dbReference type="InterPro" id="IPR023996">
    <property type="entry name" value="TonB-dep_OMP_SusC/RagA"/>
</dbReference>
<feature type="signal peptide" evidence="8">
    <location>
        <begin position="1"/>
        <end position="30"/>
    </location>
</feature>
<dbReference type="Proteomes" id="UP000245535">
    <property type="component" value="Unassembled WGS sequence"/>
</dbReference>
<evidence type="ECO:0000256" key="2">
    <source>
        <dbReference type="ARBA" id="ARBA00022448"/>
    </source>
</evidence>
<dbReference type="InterPro" id="IPR037066">
    <property type="entry name" value="Plug_dom_sf"/>
</dbReference>
<evidence type="ECO:0000259" key="9">
    <source>
        <dbReference type="Pfam" id="PF07715"/>
    </source>
</evidence>
<dbReference type="InterPro" id="IPR039426">
    <property type="entry name" value="TonB-dep_rcpt-like"/>
</dbReference>
<evidence type="ECO:0000256" key="5">
    <source>
        <dbReference type="ARBA" id="ARBA00023136"/>
    </source>
</evidence>
<evidence type="ECO:0000256" key="8">
    <source>
        <dbReference type="SAM" id="SignalP"/>
    </source>
</evidence>
<keyword evidence="3 7" id="KW-1134">Transmembrane beta strand</keyword>
<keyword evidence="2 7" id="KW-0813">Transport</keyword>
<keyword evidence="6 7" id="KW-0998">Cell outer membrane</keyword>
<dbReference type="Gene3D" id="2.170.130.10">
    <property type="entry name" value="TonB-dependent receptor, plug domain"/>
    <property type="match status" value="1"/>
</dbReference>
<feature type="domain" description="TonB-dependent receptor plug" evidence="9">
    <location>
        <begin position="123"/>
        <end position="232"/>
    </location>
</feature>
<dbReference type="SUPFAM" id="SSF49464">
    <property type="entry name" value="Carboxypeptidase regulatory domain-like"/>
    <property type="match status" value="1"/>
</dbReference>
<comment type="caution">
    <text evidence="10">The sequence shown here is derived from an EMBL/GenBank/DDBJ whole genome shotgun (WGS) entry which is preliminary data.</text>
</comment>
<gene>
    <name evidence="10" type="ORF">BC781_102711</name>
</gene>
<dbReference type="AlphaFoldDB" id="A0A315ZD03"/>
<dbReference type="Pfam" id="PF13715">
    <property type="entry name" value="CarbopepD_reg_2"/>
    <property type="match status" value="1"/>
</dbReference>
<dbReference type="Gene3D" id="2.40.170.20">
    <property type="entry name" value="TonB-dependent receptor, beta-barrel domain"/>
    <property type="match status" value="1"/>
</dbReference>
<keyword evidence="8" id="KW-0732">Signal</keyword>
<name>A0A315ZD03_SEDFL</name>
<evidence type="ECO:0000256" key="4">
    <source>
        <dbReference type="ARBA" id="ARBA00022692"/>
    </source>
</evidence>
<dbReference type="PROSITE" id="PS52016">
    <property type="entry name" value="TONB_DEPENDENT_REC_3"/>
    <property type="match status" value="1"/>
</dbReference>
<evidence type="ECO:0000313" key="10">
    <source>
        <dbReference type="EMBL" id="PWJ43162.1"/>
    </source>
</evidence>
<dbReference type="InterPro" id="IPR012910">
    <property type="entry name" value="Plug_dom"/>
</dbReference>
<feature type="chain" id="PRO_5016354762" evidence="8">
    <location>
        <begin position="31"/>
        <end position="1013"/>
    </location>
</feature>
<dbReference type="Pfam" id="PF07715">
    <property type="entry name" value="Plug"/>
    <property type="match status" value="1"/>
</dbReference>
<sequence>MKSLSPSRTSLRILVTFLSLFFGTSVAALAQETIITGKVSASGEVLAGVNVVVKGTTNGTISDFDGNFKISVPQDTETLVFSFIGYKTIEEPIGSRSYIEVTLVEDAEQLEEIVVVGYGTMKKSDLTGAVNTVTMDDLPSRPTANVEELLQGQAAGLQITNSSGQPGSSVNVQLRGVSSLTGDSSPLLVVDGFPMGGAGNLKQINPNDIQSIEILKDASASAIYGSRGANGVIMITTKRGKSGKMNVNFNSRVSVQTPPSNFNTINDPASFALISNEGRTNAGMIPLYNGSNFLGTYYPSVSEIQSGEWGHRTDWADVVYRNALAQDYNFSANGGTETSQYYFSLGYLGQEGMNIGDEYKRINARFSLDQEIFRNVKAGFNIIFSNTDQDNSAGGGIGRSPVFPVYDENGDYFRIGNQDFYHPIILADEVLNKNRGTDFISNLYLDWGITDDLKLRTQLNYKNGNSVSDLYEPIGKTWNGNEWNGYGSISNFTDHDILSETYLTYNKTVSDKHRITAMAGWSAQRYEMRNSQLVGKGFVNDNLQNQNLYAADIMETTNSYQASTLLSAISRLNYVFDDRYLITATMRADGSSKFGQNNRWGYFPSVALGWNLHKESFMQDIEAISSFKVRASWGQAGNQGLDPYQINERYGTARYPNAGGGWSTGFGPGTWYTPDFIYKYWQGMANGELKWETTTTSNLGVDISLFNSRVMLTAEVYDKYTTDLLRSERVAPSAGYDEVLVNDGAVRNNGYEISLDVAIFTGDASDFEWSVKGTFSQNRNEVVEIGSQNLVWFGGDVERFRSPVNVLIPGQPIGAFYGYKTNGIIQSVEEGLEAGLRGDEARPGEIKYVNLQGDEVDADDRTVIGNPNPDFIYSISSSMRYKNFDFSFLLNGVNGNDVYNMTRFEGAAQLNRWTPDNPTNAYPSLNDNRLYRASDWWIEDGSFLRIQNITLGYTMPQKVNWIQNLRAYVSIDNPYIFSKFQYGFDPEVAANGIHWGGYPQPTTYSFGLNVTLK</sequence>
<dbReference type="FunFam" id="2.170.130.10:FF:000008">
    <property type="entry name" value="SusC/RagA family TonB-linked outer membrane protein"/>
    <property type="match status" value="1"/>
</dbReference>
<keyword evidence="4 7" id="KW-0812">Transmembrane</keyword>
<proteinExistence type="inferred from homology"/>